<organism evidence="2 3">
    <name type="scientific">Paenibacillus baekrokdamisoli</name>
    <dbReference type="NCBI Taxonomy" id="1712516"/>
    <lineage>
        <taxon>Bacteria</taxon>
        <taxon>Bacillati</taxon>
        <taxon>Bacillota</taxon>
        <taxon>Bacilli</taxon>
        <taxon>Bacillales</taxon>
        <taxon>Paenibacillaceae</taxon>
        <taxon>Paenibacillus</taxon>
    </lineage>
</organism>
<name>A0A3G9IZ41_9BACL</name>
<evidence type="ECO:0000313" key="2">
    <source>
        <dbReference type="EMBL" id="BBH23836.1"/>
    </source>
</evidence>
<feature type="compositionally biased region" description="Basic and acidic residues" evidence="1">
    <location>
        <begin position="69"/>
        <end position="79"/>
    </location>
</feature>
<dbReference type="EMBL" id="AP019308">
    <property type="protein sequence ID" value="BBH23836.1"/>
    <property type="molecule type" value="Genomic_DNA"/>
</dbReference>
<gene>
    <name evidence="2" type="ORF">Back11_51810</name>
</gene>
<reference evidence="2 3" key="1">
    <citation type="submission" date="2018-11" db="EMBL/GenBank/DDBJ databases">
        <title>Complete genome sequence of Paenibacillus baekrokdamisoli strain KCTC 33723.</title>
        <authorList>
            <person name="Kang S.W."/>
            <person name="Lee K.C."/>
            <person name="Kim K.K."/>
            <person name="Kim J.S."/>
            <person name="Kim D.S."/>
            <person name="Ko S.H."/>
            <person name="Yang S.H."/>
            <person name="Lee J.S."/>
        </authorList>
    </citation>
    <scope>NUCLEOTIDE SEQUENCE [LARGE SCALE GENOMIC DNA]</scope>
    <source>
        <strain evidence="2 3">KCTC 33723</strain>
    </source>
</reference>
<accession>A0A3G9IZ41</accession>
<dbReference type="KEGG" id="pbk:Back11_51810"/>
<dbReference type="AlphaFoldDB" id="A0A3G9IZ41"/>
<proteinExistence type="predicted"/>
<sequence length="79" mass="8355">MNAALTIFVDECCTPSGRANQSSYANQSSLDECSVDLTPIFPYNKTNKMVSDVTGDESGSNHGGASDHTAGRLGKEQRA</sequence>
<evidence type="ECO:0000256" key="1">
    <source>
        <dbReference type="SAM" id="MobiDB-lite"/>
    </source>
</evidence>
<keyword evidence="3" id="KW-1185">Reference proteome</keyword>
<feature type="region of interest" description="Disordered" evidence="1">
    <location>
        <begin position="50"/>
        <end position="79"/>
    </location>
</feature>
<evidence type="ECO:0000313" key="3">
    <source>
        <dbReference type="Proteomes" id="UP000275368"/>
    </source>
</evidence>
<protein>
    <submittedName>
        <fullName evidence="2">Uncharacterized protein</fullName>
    </submittedName>
</protein>
<dbReference type="Proteomes" id="UP000275368">
    <property type="component" value="Chromosome"/>
</dbReference>